<keyword evidence="1" id="KW-0472">Membrane</keyword>
<feature type="transmembrane region" description="Helical" evidence="1">
    <location>
        <begin position="288"/>
        <end position="307"/>
    </location>
</feature>
<dbReference type="InterPro" id="IPR052173">
    <property type="entry name" value="Beta-lactam_resp_regulator"/>
</dbReference>
<comment type="caution">
    <text evidence="3">The sequence shown here is derived from an EMBL/GenBank/DDBJ whole genome shotgun (WGS) entry which is preliminary data.</text>
</comment>
<accession>A0A415E3J8</accession>
<keyword evidence="1" id="KW-1133">Transmembrane helix</keyword>
<dbReference type="PANTHER" id="PTHR34978">
    <property type="entry name" value="POSSIBLE SENSOR-TRANSDUCER PROTEIN BLAR"/>
    <property type="match status" value="1"/>
</dbReference>
<evidence type="ECO:0000256" key="1">
    <source>
        <dbReference type="SAM" id="Phobius"/>
    </source>
</evidence>
<dbReference type="AlphaFoldDB" id="A0A415E3J8"/>
<feature type="domain" description="Peptidase M56" evidence="2">
    <location>
        <begin position="7"/>
        <end position="277"/>
    </location>
</feature>
<protein>
    <recommendedName>
        <fullName evidence="2">Peptidase M56 domain-containing protein</fullName>
    </recommendedName>
</protein>
<dbReference type="STRING" id="1776384.GCA_900086585_03811"/>
<feature type="transmembrane region" description="Helical" evidence="1">
    <location>
        <begin position="201"/>
        <end position="222"/>
    </location>
</feature>
<keyword evidence="4" id="KW-1185">Reference proteome</keyword>
<evidence type="ECO:0000313" key="3">
    <source>
        <dbReference type="EMBL" id="RHJ88227.1"/>
    </source>
</evidence>
<dbReference type="RefSeq" id="WP_118334834.1">
    <property type="nucleotide sequence ID" value="NZ_AP025567.1"/>
</dbReference>
<keyword evidence="1" id="KW-0812">Transmembrane</keyword>
<gene>
    <name evidence="3" type="ORF">DW099_07370</name>
</gene>
<proteinExistence type="predicted"/>
<sequence>MTELFVKILNMSITASYLILAVLLLRILAKRIPRKYICLLWILAAIRLVVPFELESTVSLIPSGRTVTKEIMTDYVPQIDSGIATIDSRVNAAMTNAGAATAASANPMQIYMGILSIIWVAGIAVMLLLCVISYVRLDYRLVNAKPQQGRIYRCDEITTPFVLGIFKPKIYLPSSIDEEFDYVVAHEEVHIRRFDHVTKPLAYLILMLHWFNPLVWIGFIMYCRDVELACDERVVREMSVEERKEYASALLNCSVKQSVLSICPLAFGEIGVRSRISKVLHFNKPTKAILAVTAAITAVIVICFMTNPSSLATSGIKLDENMEQAVVDGLLSEKYDGDGPIECSVEGHVVLGTEEKDAVTKVYAIVSTAKYGFFDDKFLERGDSTETPAVIHLTKDNGKYHFQKIVYPNGGTAYERALKEMFPENLYEKALHSEDYSQQLDVQRKAYVKAYLDKIGSKAEVGKFDDYNRSNNLVFSDFPIQALELLWEKYSDYDTWLGSGERLIDGVRHVYQVSTDGKRTITYHHYLKDSNKTLEKSIVTIFTKGKKAYIDCLQEGARDSEHYEIALKDDYVYQRQ</sequence>
<dbReference type="PANTHER" id="PTHR34978:SF3">
    <property type="entry name" value="SLR0241 PROTEIN"/>
    <property type="match status" value="1"/>
</dbReference>
<feature type="transmembrane region" description="Helical" evidence="1">
    <location>
        <begin position="110"/>
        <end position="135"/>
    </location>
</feature>
<dbReference type="InterPro" id="IPR008756">
    <property type="entry name" value="Peptidase_M56"/>
</dbReference>
<dbReference type="CDD" id="cd07341">
    <property type="entry name" value="M56_BlaR1_MecR1_like"/>
    <property type="match status" value="1"/>
</dbReference>
<evidence type="ECO:0000313" key="4">
    <source>
        <dbReference type="Proteomes" id="UP000284841"/>
    </source>
</evidence>
<dbReference type="OrthoDB" id="9804799at2"/>
<dbReference type="Proteomes" id="UP000284841">
    <property type="component" value="Unassembled WGS sequence"/>
</dbReference>
<reference evidence="3 4" key="1">
    <citation type="submission" date="2018-08" db="EMBL/GenBank/DDBJ databases">
        <title>A genome reference for cultivated species of the human gut microbiota.</title>
        <authorList>
            <person name="Zou Y."/>
            <person name="Xue W."/>
            <person name="Luo G."/>
        </authorList>
    </citation>
    <scope>NUCLEOTIDE SEQUENCE [LARGE SCALE GENOMIC DNA]</scope>
    <source>
        <strain evidence="3 4">AM07-24</strain>
    </source>
</reference>
<feature type="transmembrane region" description="Helical" evidence="1">
    <location>
        <begin position="6"/>
        <end position="29"/>
    </location>
</feature>
<evidence type="ECO:0000259" key="2">
    <source>
        <dbReference type="Pfam" id="PF05569"/>
    </source>
</evidence>
<name>A0A415E3J8_9FIRM</name>
<dbReference type="EMBL" id="QRMS01000002">
    <property type="protein sequence ID" value="RHJ88227.1"/>
    <property type="molecule type" value="Genomic_DNA"/>
</dbReference>
<organism evidence="3 4">
    <name type="scientific">Emergencia timonensis</name>
    <dbReference type="NCBI Taxonomy" id="1776384"/>
    <lineage>
        <taxon>Bacteria</taxon>
        <taxon>Bacillati</taxon>
        <taxon>Bacillota</taxon>
        <taxon>Clostridia</taxon>
        <taxon>Peptostreptococcales</taxon>
        <taxon>Anaerovoracaceae</taxon>
        <taxon>Emergencia</taxon>
    </lineage>
</organism>
<dbReference type="Pfam" id="PF05569">
    <property type="entry name" value="Peptidase_M56"/>
    <property type="match status" value="1"/>
</dbReference>